<dbReference type="PANTHER" id="PTHR42893">
    <property type="entry name" value="PROTEIN DETOXIFICATION 44, CHLOROPLASTIC-RELATED"/>
    <property type="match status" value="1"/>
</dbReference>
<evidence type="ECO:0000256" key="3">
    <source>
        <dbReference type="ARBA" id="ARBA00022692"/>
    </source>
</evidence>
<dbReference type="PANTHER" id="PTHR42893:SF9">
    <property type="entry name" value="PROTEIN DETOXIFICATION 46, CHLOROPLASTIC"/>
    <property type="match status" value="1"/>
</dbReference>
<dbReference type="InterPro" id="IPR044644">
    <property type="entry name" value="DinF-like"/>
</dbReference>
<feature type="transmembrane region" description="Helical" evidence="6">
    <location>
        <begin position="45"/>
        <end position="63"/>
    </location>
</feature>
<feature type="transmembrane region" description="Helical" evidence="6">
    <location>
        <begin position="20"/>
        <end position="39"/>
    </location>
</feature>
<gene>
    <name evidence="7" type="ORF">CYMTET_4757</name>
</gene>
<proteinExistence type="inferred from homology"/>
<dbReference type="EMBL" id="LGRX02000753">
    <property type="protein sequence ID" value="KAK3287748.1"/>
    <property type="molecule type" value="Genomic_DNA"/>
</dbReference>
<reference evidence="7 8" key="1">
    <citation type="journal article" date="2015" name="Genome Biol. Evol.">
        <title>Comparative Genomics of a Bacterivorous Green Alga Reveals Evolutionary Causalities and Consequences of Phago-Mixotrophic Mode of Nutrition.</title>
        <authorList>
            <person name="Burns J.A."/>
            <person name="Paasch A."/>
            <person name="Narechania A."/>
            <person name="Kim E."/>
        </authorList>
    </citation>
    <scope>NUCLEOTIDE SEQUENCE [LARGE SCALE GENOMIC DNA]</scope>
    <source>
        <strain evidence="7 8">PLY_AMNH</strain>
    </source>
</reference>
<evidence type="ECO:0008006" key="9">
    <source>
        <dbReference type="Google" id="ProtNLM"/>
    </source>
</evidence>
<keyword evidence="8" id="KW-1185">Reference proteome</keyword>
<keyword evidence="4 6" id="KW-1133">Transmembrane helix</keyword>
<feature type="transmembrane region" description="Helical" evidence="6">
    <location>
        <begin position="75"/>
        <end position="95"/>
    </location>
</feature>
<feature type="transmembrane region" description="Helical" evidence="6">
    <location>
        <begin position="195"/>
        <end position="221"/>
    </location>
</feature>
<comment type="similarity">
    <text evidence="2">Belongs to the multi antimicrobial extrusion (MATE) (TC 2.A.66.1) family.</text>
</comment>
<evidence type="ECO:0000256" key="6">
    <source>
        <dbReference type="SAM" id="Phobius"/>
    </source>
</evidence>
<dbReference type="Proteomes" id="UP001190700">
    <property type="component" value="Unassembled WGS sequence"/>
</dbReference>
<evidence type="ECO:0000256" key="2">
    <source>
        <dbReference type="ARBA" id="ARBA00010199"/>
    </source>
</evidence>
<dbReference type="AlphaFoldDB" id="A0AAE0LJS2"/>
<evidence type="ECO:0000313" key="7">
    <source>
        <dbReference type="EMBL" id="KAK3287748.1"/>
    </source>
</evidence>
<evidence type="ECO:0000313" key="8">
    <source>
        <dbReference type="Proteomes" id="UP001190700"/>
    </source>
</evidence>
<accession>A0AAE0LJS2</accession>
<keyword evidence="3 6" id="KW-0812">Transmembrane</keyword>
<name>A0AAE0LJS2_9CHLO</name>
<comment type="caution">
    <text evidence="7">The sequence shown here is derived from an EMBL/GenBank/DDBJ whole genome shotgun (WGS) entry which is preliminary data.</text>
</comment>
<feature type="transmembrane region" description="Helical" evidence="6">
    <location>
        <begin position="233"/>
        <end position="252"/>
    </location>
</feature>
<organism evidence="7 8">
    <name type="scientific">Cymbomonas tetramitiformis</name>
    <dbReference type="NCBI Taxonomy" id="36881"/>
    <lineage>
        <taxon>Eukaryota</taxon>
        <taxon>Viridiplantae</taxon>
        <taxon>Chlorophyta</taxon>
        <taxon>Pyramimonadophyceae</taxon>
        <taxon>Pyramimonadales</taxon>
        <taxon>Pyramimonadaceae</taxon>
        <taxon>Cymbomonas</taxon>
    </lineage>
</organism>
<evidence type="ECO:0000256" key="5">
    <source>
        <dbReference type="ARBA" id="ARBA00023136"/>
    </source>
</evidence>
<evidence type="ECO:0000256" key="1">
    <source>
        <dbReference type="ARBA" id="ARBA00004141"/>
    </source>
</evidence>
<keyword evidence="5 6" id="KW-0472">Membrane</keyword>
<evidence type="ECO:0000256" key="4">
    <source>
        <dbReference type="ARBA" id="ARBA00022989"/>
    </source>
</evidence>
<sequence>MRKTKQNVQNKSKALTMQEVMAFTVPALGALLADPLMSLRDSRTPLFMACFASLFNLFGNFYLVLGPPQWGIKGAAYATVAAQYFSAVGFVAVLWKRPTAPIRLSFPKWNDVVPFFSTSSLVMLRSLALIVSISILTSAAASAGTISIAAHQVVIGIFTLCQFVPEPISQFAQSYLAKDTPASTSPDLRVWAERMLLKCAAVVGSAMFVVAFFPAIMPSLFTNNALVITQIRSVSVLVATAAGLLSMVWSTGEGSVPRDKLLTCEAGY</sequence>
<comment type="subcellular location">
    <subcellularLocation>
        <location evidence="1">Membrane</location>
        <topology evidence="1">Multi-pass membrane protein</topology>
    </subcellularLocation>
</comment>
<dbReference type="GO" id="GO:0016020">
    <property type="term" value="C:membrane"/>
    <property type="evidence" value="ECO:0007669"/>
    <property type="project" value="UniProtKB-SubCell"/>
</dbReference>
<protein>
    <recommendedName>
        <fullName evidence="9">Polysaccharide biosynthesis protein C-terminal domain-containing protein</fullName>
    </recommendedName>
</protein>